<evidence type="ECO:0000256" key="1">
    <source>
        <dbReference type="ARBA" id="ARBA00000085"/>
    </source>
</evidence>
<dbReference type="Pfam" id="PF01590">
    <property type="entry name" value="GAF"/>
    <property type="match status" value="1"/>
</dbReference>
<protein>
    <recommendedName>
        <fullName evidence="2">histidine kinase</fullName>
        <ecNumber evidence="2">2.7.13.3</ecNumber>
    </recommendedName>
</protein>
<evidence type="ECO:0000256" key="4">
    <source>
        <dbReference type="ARBA" id="ARBA00022679"/>
    </source>
</evidence>
<dbReference type="InterPro" id="IPR003018">
    <property type="entry name" value="GAF"/>
</dbReference>
<dbReference type="PROSITE" id="PS50112">
    <property type="entry name" value="PAS"/>
    <property type="match status" value="1"/>
</dbReference>
<dbReference type="Gene3D" id="3.30.450.40">
    <property type="match status" value="1"/>
</dbReference>
<dbReference type="SUPFAM" id="SSF55785">
    <property type="entry name" value="PYP-like sensor domain (PAS domain)"/>
    <property type="match status" value="2"/>
</dbReference>
<dbReference type="InterPro" id="IPR035965">
    <property type="entry name" value="PAS-like_dom_sf"/>
</dbReference>
<dbReference type="CDD" id="cd00130">
    <property type="entry name" value="PAS"/>
    <property type="match status" value="1"/>
</dbReference>
<evidence type="ECO:0000313" key="8">
    <source>
        <dbReference type="Proteomes" id="UP000284763"/>
    </source>
</evidence>
<dbReference type="EC" id="2.7.13.3" evidence="2"/>
<keyword evidence="3" id="KW-0597">Phosphoprotein</keyword>
<dbReference type="NCBIfam" id="TIGR00229">
    <property type="entry name" value="sensory_box"/>
    <property type="match status" value="1"/>
</dbReference>
<keyword evidence="5" id="KW-0418">Kinase</keyword>
<dbReference type="GO" id="GO:0004673">
    <property type="term" value="F:protein histidine kinase activity"/>
    <property type="evidence" value="ECO:0007669"/>
    <property type="project" value="UniProtKB-EC"/>
</dbReference>
<evidence type="ECO:0000256" key="5">
    <source>
        <dbReference type="ARBA" id="ARBA00022777"/>
    </source>
</evidence>
<feature type="domain" description="PAS" evidence="6">
    <location>
        <begin position="227"/>
        <end position="297"/>
    </location>
</feature>
<name>A0A424Z1L6_9EURY</name>
<gene>
    <name evidence="7" type="ORF">D5R95_03120</name>
</gene>
<dbReference type="AlphaFoldDB" id="A0A424Z1L6"/>
<evidence type="ECO:0000259" key="6">
    <source>
        <dbReference type="PROSITE" id="PS50112"/>
    </source>
</evidence>
<evidence type="ECO:0000256" key="3">
    <source>
        <dbReference type="ARBA" id="ARBA00022553"/>
    </source>
</evidence>
<comment type="catalytic activity">
    <reaction evidence="1">
        <text>ATP + protein L-histidine = ADP + protein N-phospho-L-histidine.</text>
        <dbReference type="EC" id="2.7.13.3"/>
    </reaction>
</comment>
<dbReference type="Gene3D" id="3.30.450.20">
    <property type="entry name" value="PAS domain"/>
    <property type="match status" value="3"/>
</dbReference>
<dbReference type="InterPro" id="IPR052162">
    <property type="entry name" value="Sensor_kinase/Photoreceptor"/>
</dbReference>
<dbReference type="Pfam" id="PF08447">
    <property type="entry name" value="PAS_3"/>
    <property type="match status" value="1"/>
</dbReference>
<dbReference type="EMBL" id="QZAB01000212">
    <property type="protein sequence ID" value="RQD88076.1"/>
    <property type="molecule type" value="Genomic_DNA"/>
</dbReference>
<organism evidence="7 8">
    <name type="scientific">Methanosalsum natronophilum</name>
    <dbReference type="NCBI Taxonomy" id="768733"/>
    <lineage>
        <taxon>Archaea</taxon>
        <taxon>Methanobacteriati</taxon>
        <taxon>Methanobacteriota</taxon>
        <taxon>Stenosarchaea group</taxon>
        <taxon>Methanomicrobia</taxon>
        <taxon>Methanosarcinales</taxon>
        <taxon>Methanosarcinaceae</taxon>
        <taxon>Methanosalsum</taxon>
    </lineage>
</organism>
<keyword evidence="4" id="KW-0808">Transferase</keyword>
<accession>A0A424Z1L6</accession>
<dbReference type="SMART" id="SM00091">
    <property type="entry name" value="PAS"/>
    <property type="match status" value="2"/>
</dbReference>
<sequence length="578" mass="66690">NIFSENLLEAYSYCKIICDESGCPCDYKFIDVNSRFEDIIGLSRNEIIDQRASIVFSDLINGTIDWPQIFGDVALNGIDKDFEFFHKYFGIWYHGTVTSPKKGYFITFFVEKSNSKKDIILELDEYYTVIKTITFDEKVLSIPRQEIVGKNLRSIMPDIEDTIISACNKSVMTNKLHSFEYPFFSSTDQKWFRTEVKHFNIKDKSKYIVSISDITDQKRSELEILSKKEELDRFFTVNLDLLCIADIEGNFHRVNTAWSEILGYSVEDLENRNFFDFIHPDDIENTIKEVEKLASQKNVFNFVNRYKCKDGSYKHIEWRSHPYGKFIYAAARDISDQVRSQEQRYLYSTILSILNEPIDMQQSISKILSEIKDYIGADAVGIRLKENGDYPYYFQTGFSTEFLLKENSLLSLNEHGDICRNKDGSISLECTCGLVITGNTDPSNPLFTPYGSAYSNNSFPFLDLPEDEDPRTNPRNKCIHEGYASIALVPIKIEDDIIGILQVNCYEKDMFDLSTVNLLEDIAASIGQALQRKQMESKLNQMYERLEAFHDHSPLLISELTISGKYKRVNKIICDILG</sequence>
<evidence type="ECO:0000313" key="7">
    <source>
        <dbReference type="EMBL" id="RQD88076.1"/>
    </source>
</evidence>
<dbReference type="InterPro" id="IPR000014">
    <property type="entry name" value="PAS"/>
</dbReference>
<reference evidence="7 8" key="1">
    <citation type="submission" date="2018-08" db="EMBL/GenBank/DDBJ databases">
        <title>The metabolism and importance of syntrophic acetate oxidation coupled to methane or sulfide production in haloalkaline environments.</title>
        <authorList>
            <person name="Timmers P.H.A."/>
            <person name="Vavourakis C.D."/>
            <person name="Sorokin D.Y."/>
            <person name="Sinninghe Damste J.S."/>
            <person name="Muyzer G."/>
            <person name="Stams A.J.M."/>
            <person name="Plugge C.M."/>
        </authorList>
    </citation>
    <scope>NUCLEOTIDE SEQUENCE [LARGE SCALE GENOMIC DNA]</scope>
    <source>
        <strain evidence="7">MSAO_Arc3</strain>
    </source>
</reference>
<dbReference type="PANTHER" id="PTHR43304:SF1">
    <property type="entry name" value="PAC DOMAIN-CONTAINING PROTEIN"/>
    <property type="match status" value="1"/>
</dbReference>
<dbReference type="SUPFAM" id="SSF55781">
    <property type="entry name" value="GAF domain-like"/>
    <property type="match status" value="1"/>
</dbReference>
<dbReference type="Proteomes" id="UP000284763">
    <property type="component" value="Unassembled WGS sequence"/>
</dbReference>
<dbReference type="InterPro" id="IPR029016">
    <property type="entry name" value="GAF-like_dom_sf"/>
</dbReference>
<proteinExistence type="predicted"/>
<comment type="caution">
    <text evidence="7">The sequence shown here is derived from an EMBL/GenBank/DDBJ whole genome shotgun (WGS) entry which is preliminary data.</text>
</comment>
<dbReference type="Pfam" id="PF13426">
    <property type="entry name" value="PAS_9"/>
    <property type="match status" value="1"/>
</dbReference>
<feature type="non-terminal residue" evidence="7">
    <location>
        <position position="1"/>
    </location>
</feature>
<dbReference type="InterPro" id="IPR013655">
    <property type="entry name" value="PAS_fold_3"/>
</dbReference>
<feature type="non-terminal residue" evidence="7">
    <location>
        <position position="578"/>
    </location>
</feature>
<dbReference type="PANTHER" id="PTHR43304">
    <property type="entry name" value="PHYTOCHROME-LIKE PROTEIN CPH1"/>
    <property type="match status" value="1"/>
</dbReference>
<evidence type="ECO:0000256" key="2">
    <source>
        <dbReference type="ARBA" id="ARBA00012438"/>
    </source>
</evidence>